<proteinExistence type="predicted"/>
<name>A0A6B1DDI4_9CHLR</name>
<dbReference type="Pfam" id="PF14384">
    <property type="entry name" value="BrnA_antitoxin"/>
    <property type="match status" value="1"/>
</dbReference>
<sequence>MKRESSELTGKQRAELQALEELTDDQIDTSDIPEVLDWTGARCGVFYRPVKQQITLRIDADVIAWFKARSEGGRGYQTDINRALRRHVERCEREMTR</sequence>
<organism evidence="1">
    <name type="scientific">Caldilineaceae bacterium SB0661_bin_32</name>
    <dbReference type="NCBI Taxonomy" id="2605255"/>
    <lineage>
        <taxon>Bacteria</taxon>
        <taxon>Bacillati</taxon>
        <taxon>Chloroflexota</taxon>
        <taxon>Caldilineae</taxon>
        <taxon>Caldilineales</taxon>
        <taxon>Caldilineaceae</taxon>
    </lineage>
</organism>
<accession>A0A6B1DDI4</accession>
<comment type="caution">
    <text evidence="1">The sequence shown here is derived from an EMBL/GenBank/DDBJ whole genome shotgun (WGS) entry which is preliminary data.</text>
</comment>
<dbReference type="EMBL" id="VXMH01000112">
    <property type="protein sequence ID" value="MYC97315.1"/>
    <property type="molecule type" value="Genomic_DNA"/>
</dbReference>
<evidence type="ECO:0000313" key="1">
    <source>
        <dbReference type="EMBL" id="MYC97315.1"/>
    </source>
</evidence>
<evidence type="ECO:0008006" key="2">
    <source>
        <dbReference type="Google" id="ProtNLM"/>
    </source>
</evidence>
<gene>
    <name evidence="1" type="ORF">F4X14_20355</name>
</gene>
<protein>
    <recommendedName>
        <fullName evidence="2">BrnA antitoxin family protein</fullName>
    </recommendedName>
</protein>
<reference evidence="1" key="1">
    <citation type="submission" date="2019-09" db="EMBL/GenBank/DDBJ databases">
        <title>Characterisation of the sponge microbiome using genome-centric metagenomics.</title>
        <authorList>
            <person name="Engelberts J.P."/>
            <person name="Robbins S.J."/>
            <person name="De Goeij J.M."/>
            <person name="Aranda M."/>
            <person name="Bell S.C."/>
            <person name="Webster N.S."/>
        </authorList>
    </citation>
    <scope>NUCLEOTIDE SEQUENCE</scope>
    <source>
        <strain evidence="1">SB0661_bin_32</strain>
    </source>
</reference>
<dbReference type="InterPro" id="IPR025528">
    <property type="entry name" value="BrnA_antitoxin"/>
</dbReference>
<dbReference type="AlphaFoldDB" id="A0A6B1DDI4"/>